<protein>
    <submittedName>
        <fullName evidence="1">Uncharacterized protein</fullName>
    </submittedName>
</protein>
<dbReference type="Proteomes" id="UP000270094">
    <property type="component" value="Unassembled WGS sequence"/>
</dbReference>
<dbReference type="EMBL" id="UYYB01129871">
    <property type="protein sequence ID" value="VDM84399.1"/>
    <property type="molecule type" value="Genomic_DNA"/>
</dbReference>
<evidence type="ECO:0000313" key="1">
    <source>
        <dbReference type="EMBL" id="VDM84399.1"/>
    </source>
</evidence>
<proteinExistence type="predicted"/>
<keyword evidence="2" id="KW-1185">Reference proteome</keyword>
<dbReference type="Gene3D" id="1.10.287.3490">
    <property type="match status" value="1"/>
</dbReference>
<dbReference type="OrthoDB" id="5418434at2759"/>
<name>A0A3P7JWH3_STRVU</name>
<organism evidence="1 2">
    <name type="scientific">Strongylus vulgaris</name>
    <name type="common">Blood worm</name>
    <dbReference type="NCBI Taxonomy" id="40348"/>
    <lineage>
        <taxon>Eukaryota</taxon>
        <taxon>Metazoa</taxon>
        <taxon>Ecdysozoa</taxon>
        <taxon>Nematoda</taxon>
        <taxon>Chromadorea</taxon>
        <taxon>Rhabditida</taxon>
        <taxon>Rhabditina</taxon>
        <taxon>Rhabditomorpha</taxon>
        <taxon>Strongyloidea</taxon>
        <taxon>Strongylidae</taxon>
        <taxon>Strongylus</taxon>
    </lineage>
</organism>
<gene>
    <name evidence="1" type="ORF">SVUK_LOCUS19397</name>
</gene>
<sequence>MHVNNVNLFTSPVAQVIMTSMRGGGSDLVQRLNAITEVEKSIGNLLRHAQTCISELSKEKQISKVCRLSSTSVTMVAKLRRFIRRFLDENGGVITSIQEDVNAG</sequence>
<evidence type="ECO:0000313" key="2">
    <source>
        <dbReference type="Proteomes" id="UP000270094"/>
    </source>
</evidence>
<accession>A0A3P7JWH3</accession>
<reference evidence="1 2" key="1">
    <citation type="submission" date="2018-11" db="EMBL/GenBank/DDBJ databases">
        <authorList>
            <consortium name="Pathogen Informatics"/>
        </authorList>
    </citation>
    <scope>NUCLEOTIDE SEQUENCE [LARGE SCALE GENOMIC DNA]</scope>
</reference>
<dbReference type="AlphaFoldDB" id="A0A3P7JWH3"/>